<dbReference type="EMBL" id="CZBX01000007">
    <property type="protein sequence ID" value="CUQ87740.1"/>
    <property type="molecule type" value="Genomic_DNA"/>
</dbReference>
<dbReference type="OrthoDB" id="9799175at2"/>
<dbReference type="InterPro" id="IPR051081">
    <property type="entry name" value="HTH_MetalResp_TranReg"/>
</dbReference>
<dbReference type="PRINTS" id="PR00778">
    <property type="entry name" value="HTHARSR"/>
</dbReference>
<dbReference type="RefSeq" id="WP_055172388.1">
    <property type="nucleotide sequence ID" value="NZ_CZBX01000007.1"/>
</dbReference>
<dbReference type="InterPro" id="IPR001845">
    <property type="entry name" value="HTH_ArsR_DNA-bd_dom"/>
</dbReference>
<proteinExistence type="predicted"/>
<keyword evidence="3" id="KW-0804">Transcription</keyword>
<organism evidence="5 6">
    <name type="scientific">[Ruminococcus] torques</name>
    <dbReference type="NCBI Taxonomy" id="33039"/>
    <lineage>
        <taxon>Bacteria</taxon>
        <taxon>Bacillati</taxon>
        <taxon>Bacillota</taxon>
        <taxon>Clostridia</taxon>
        <taxon>Lachnospirales</taxon>
        <taxon>Lachnospiraceae</taxon>
        <taxon>Mediterraneibacter</taxon>
    </lineage>
</organism>
<dbReference type="InterPro" id="IPR036388">
    <property type="entry name" value="WH-like_DNA-bd_sf"/>
</dbReference>
<dbReference type="SUPFAM" id="SSF46785">
    <property type="entry name" value="Winged helix' DNA-binding domain"/>
    <property type="match status" value="1"/>
</dbReference>
<dbReference type="Proteomes" id="UP000078383">
    <property type="component" value="Unassembled WGS sequence"/>
</dbReference>
<gene>
    <name evidence="5" type="primary">arsR</name>
    <name evidence="5" type="ORF">ERS852502_01622</name>
</gene>
<evidence type="ECO:0000259" key="4">
    <source>
        <dbReference type="PROSITE" id="PS50987"/>
    </source>
</evidence>
<name>A0A174ZX48_9FIRM</name>
<keyword evidence="2" id="KW-0238">DNA-binding</keyword>
<dbReference type="Pfam" id="PF12840">
    <property type="entry name" value="HTH_20"/>
    <property type="match status" value="1"/>
</dbReference>
<accession>A0A174ZX48</accession>
<dbReference type="GO" id="GO:0003677">
    <property type="term" value="F:DNA binding"/>
    <property type="evidence" value="ECO:0007669"/>
    <property type="project" value="UniProtKB-KW"/>
</dbReference>
<protein>
    <submittedName>
        <fullName evidence="5">Arsenical resistance operon repressor</fullName>
    </submittedName>
</protein>
<dbReference type="NCBIfam" id="NF033789">
    <property type="entry name" value="repress_SdpR"/>
    <property type="match status" value="1"/>
</dbReference>
<evidence type="ECO:0000313" key="6">
    <source>
        <dbReference type="Proteomes" id="UP000078383"/>
    </source>
</evidence>
<dbReference type="SMART" id="SM00418">
    <property type="entry name" value="HTH_ARSR"/>
    <property type="match status" value="1"/>
</dbReference>
<evidence type="ECO:0000256" key="1">
    <source>
        <dbReference type="ARBA" id="ARBA00023015"/>
    </source>
</evidence>
<keyword evidence="1" id="KW-0805">Transcription regulation</keyword>
<dbReference type="Gene3D" id="1.10.10.10">
    <property type="entry name" value="Winged helix-like DNA-binding domain superfamily/Winged helix DNA-binding domain"/>
    <property type="match status" value="1"/>
</dbReference>
<feature type="domain" description="HTH arsR-type" evidence="4">
    <location>
        <begin position="1"/>
        <end position="90"/>
    </location>
</feature>
<evidence type="ECO:0000313" key="5">
    <source>
        <dbReference type="EMBL" id="CUQ87740.1"/>
    </source>
</evidence>
<sequence>MGLPNVFKALSDPIRRDILIMLKKRGELSAGEIAAEFDISNATISYHLSLLKKADLIFENRQQKYIYYKLNVSVFEDIVLWCMQFNEGDVDNEKKR</sequence>
<dbReference type="GO" id="GO:0003700">
    <property type="term" value="F:DNA-binding transcription factor activity"/>
    <property type="evidence" value="ECO:0007669"/>
    <property type="project" value="InterPro"/>
</dbReference>
<dbReference type="NCBIfam" id="NF033788">
    <property type="entry name" value="HTH_metalloreg"/>
    <property type="match status" value="1"/>
</dbReference>
<dbReference type="InterPro" id="IPR047796">
    <property type="entry name" value="SdpR-like_repress"/>
</dbReference>
<dbReference type="PANTHER" id="PTHR33154:SF33">
    <property type="entry name" value="TRANSCRIPTIONAL REPRESSOR SDPR"/>
    <property type="match status" value="1"/>
</dbReference>
<dbReference type="InterPro" id="IPR011991">
    <property type="entry name" value="ArsR-like_HTH"/>
</dbReference>
<dbReference type="PANTHER" id="PTHR33154">
    <property type="entry name" value="TRANSCRIPTIONAL REGULATOR, ARSR FAMILY"/>
    <property type="match status" value="1"/>
</dbReference>
<evidence type="ECO:0000256" key="3">
    <source>
        <dbReference type="ARBA" id="ARBA00023163"/>
    </source>
</evidence>
<dbReference type="CDD" id="cd00090">
    <property type="entry name" value="HTH_ARSR"/>
    <property type="match status" value="1"/>
</dbReference>
<dbReference type="PROSITE" id="PS50987">
    <property type="entry name" value="HTH_ARSR_2"/>
    <property type="match status" value="1"/>
</dbReference>
<reference evidence="5 6" key="1">
    <citation type="submission" date="2015-09" db="EMBL/GenBank/DDBJ databases">
        <authorList>
            <consortium name="Pathogen Informatics"/>
        </authorList>
    </citation>
    <scope>NUCLEOTIDE SEQUENCE [LARGE SCALE GENOMIC DNA]</scope>
    <source>
        <strain evidence="5 6">2789STDY5834889</strain>
    </source>
</reference>
<dbReference type="InterPro" id="IPR036390">
    <property type="entry name" value="WH_DNA-bd_sf"/>
</dbReference>
<dbReference type="AlphaFoldDB" id="A0A174ZX48"/>
<evidence type="ECO:0000256" key="2">
    <source>
        <dbReference type="ARBA" id="ARBA00023125"/>
    </source>
</evidence>